<protein>
    <submittedName>
        <fullName evidence="1">Uncharacterized protein</fullName>
    </submittedName>
</protein>
<name>A0A6G3R2Y8_9ACTN</name>
<evidence type="ECO:0000313" key="1">
    <source>
        <dbReference type="EMBL" id="NEA90113.1"/>
    </source>
</evidence>
<accession>A0A6G3R2Y8</accession>
<dbReference type="EMBL" id="JAAGMD010000809">
    <property type="protein sequence ID" value="NEA90113.1"/>
    <property type="molecule type" value="Genomic_DNA"/>
</dbReference>
<gene>
    <name evidence="1" type="ORF">G3I53_29765</name>
</gene>
<dbReference type="AlphaFoldDB" id="A0A6G3R2Y8"/>
<proteinExistence type="predicted"/>
<reference evidence="1" key="1">
    <citation type="submission" date="2020-01" db="EMBL/GenBank/DDBJ databases">
        <title>Insect and environment-associated Actinomycetes.</title>
        <authorList>
            <person name="Currrie C."/>
            <person name="Chevrette M."/>
            <person name="Carlson C."/>
            <person name="Stubbendieck R."/>
            <person name="Wendt-Pienkowski E."/>
        </authorList>
    </citation>
    <scope>NUCLEOTIDE SEQUENCE</scope>
    <source>
        <strain evidence="1">SID14436</strain>
    </source>
</reference>
<comment type="caution">
    <text evidence="1">The sequence shown here is derived from an EMBL/GenBank/DDBJ whole genome shotgun (WGS) entry which is preliminary data.</text>
</comment>
<sequence length="48" mass="4889">MTAPPPAVGEGPATFAVFDVPDEAALTARGAATCVATVLAGRLVHRRR</sequence>
<organism evidence="1">
    <name type="scientific">Streptomyces sp. SID14436</name>
    <dbReference type="NCBI Taxonomy" id="2706070"/>
    <lineage>
        <taxon>Bacteria</taxon>
        <taxon>Bacillati</taxon>
        <taxon>Actinomycetota</taxon>
        <taxon>Actinomycetes</taxon>
        <taxon>Kitasatosporales</taxon>
        <taxon>Streptomycetaceae</taxon>
        <taxon>Streptomyces</taxon>
    </lineage>
</organism>